<dbReference type="InterPro" id="IPR015672">
    <property type="entry name" value="GPHR/GTG"/>
</dbReference>
<dbReference type="GeneID" id="19211538"/>
<evidence type="ECO:0000256" key="2">
    <source>
        <dbReference type="ARBA" id="ARBA00022692"/>
    </source>
</evidence>
<keyword evidence="2 5" id="KW-0812">Transmembrane</keyword>
<dbReference type="GO" id="GO:0016020">
    <property type="term" value="C:membrane"/>
    <property type="evidence" value="ECO:0007669"/>
    <property type="project" value="UniProtKB-SubCell"/>
</dbReference>
<evidence type="ECO:0000256" key="5">
    <source>
        <dbReference type="SAM" id="Phobius"/>
    </source>
</evidence>
<evidence type="ECO:0000256" key="4">
    <source>
        <dbReference type="ARBA" id="ARBA00023136"/>
    </source>
</evidence>
<dbReference type="AlphaFoldDB" id="A0A5M3MBY8"/>
<accession>A0A5M3MBY8</accession>
<dbReference type="Proteomes" id="UP000053558">
    <property type="component" value="Unassembled WGS sequence"/>
</dbReference>
<comment type="subcellular location">
    <subcellularLocation>
        <location evidence="1">Membrane</location>
        <topology evidence="1">Multi-pass membrane protein</topology>
    </subcellularLocation>
</comment>
<dbReference type="OrthoDB" id="264392at2759"/>
<keyword evidence="4 5" id="KW-0472">Membrane</keyword>
<evidence type="ECO:0000313" key="8">
    <source>
        <dbReference type="EMBL" id="EIW76593.1"/>
    </source>
</evidence>
<sequence>MATIVLFVPFTFSLTLTYRSDISRTFRAILTAIPIALYLFALGYIPLPSGPSYTLLAATTARIVVVGTIILGLISGIGAVSGAWAAIGQKTAVPTASSIAAAEVSLERVREDLRTRGAEMHTYTASSTDADANSSWFARAFKRDSNLSAMQQEVIGLEALEGQMVSRVQHLKQAREAAAYAQSLRGRLLSRAWAVYCACRVCSSLINIFFPQTSPSNTETTSPSSYGDIVAHALAYLLSLLPAVSHRAGELDVAGLSRQISLALVGVIILSSLRVVLRGVTRLCRTTSRSLSASLMLLVIAQLMGIYLLSTLVQLRNMFPPSSSSGGGSDAQTNVFATLPAYALFGGLFDWAFLLAAGACAGTRWAGGWWAGEDDL</sequence>
<dbReference type="PANTHER" id="PTHR15948">
    <property type="entry name" value="G-PROTEIN COUPLED RECEPTOR 89-RELATED"/>
    <property type="match status" value="1"/>
</dbReference>
<evidence type="ECO:0000256" key="1">
    <source>
        <dbReference type="ARBA" id="ARBA00004141"/>
    </source>
</evidence>
<dbReference type="InterPro" id="IPR025969">
    <property type="entry name" value="ABA_GPCR_dom"/>
</dbReference>
<feature type="domain" description="Abscisic acid G-protein coupled receptor-like" evidence="6">
    <location>
        <begin position="188"/>
        <end position="366"/>
    </location>
</feature>
<dbReference type="Pfam" id="PF12430">
    <property type="entry name" value="ABA_GPCR"/>
    <property type="match status" value="1"/>
</dbReference>
<dbReference type="EMBL" id="JH711585">
    <property type="protein sequence ID" value="EIW76593.1"/>
    <property type="molecule type" value="Genomic_DNA"/>
</dbReference>
<dbReference type="RefSeq" id="XP_007772990.1">
    <property type="nucleotide sequence ID" value="XM_007774800.1"/>
</dbReference>
<proteinExistence type="predicted"/>
<keyword evidence="9" id="KW-1185">Reference proteome</keyword>
<dbReference type="PANTHER" id="PTHR15948:SF0">
    <property type="entry name" value="GOLGI PH REGULATOR A-RELATED"/>
    <property type="match status" value="1"/>
</dbReference>
<evidence type="ECO:0000259" key="6">
    <source>
        <dbReference type="Pfam" id="PF12430"/>
    </source>
</evidence>
<protein>
    <recommendedName>
        <fullName evidence="10">Abscisic acid G-protein coupled receptor-like domain-containing protein</fullName>
    </recommendedName>
</protein>
<feature type="transmembrane region" description="Helical" evidence="5">
    <location>
        <begin position="29"/>
        <end position="47"/>
    </location>
</feature>
<evidence type="ECO:0000259" key="7">
    <source>
        <dbReference type="Pfam" id="PF12537"/>
    </source>
</evidence>
<gene>
    <name evidence="8" type="ORF">CONPUDRAFT_92600</name>
</gene>
<keyword evidence="3 5" id="KW-1133">Transmembrane helix</keyword>
<evidence type="ECO:0000256" key="3">
    <source>
        <dbReference type="ARBA" id="ARBA00022989"/>
    </source>
</evidence>
<feature type="transmembrane region" description="Helical" evidence="5">
    <location>
        <begin position="335"/>
        <end position="357"/>
    </location>
</feature>
<comment type="caution">
    <text evidence="8">The sequence shown here is derived from an EMBL/GenBank/DDBJ whole genome shotgun (WGS) entry which is preliminary data.</text>
</comment>
<dbReference type="OMA" id="FSVYCVY"/>
<feature type="transmembrane region" description="Helical" evidence="5">
    <location>
        <begin position="293"/>
        <end position="315"/>
    </location>
</feature>
<name>A0A5M3MBY8_CONPW</name>
<feature type="domain" description="Golgi pH regulator conserved" evidence="7">
    <location>
        <begin position="55"/>
        <end position="119"/>
    </location>
</feature>
<dbReference type="Pfam" id="PF12537">
    <property type="entry name" value="GPHR_N"/>
    <property type="match status" value="1"/>
</dbReference>
<evidence type="ECO:0000313" key="9">
    <source>
        <dbReference type="Proteomes" id="UP000053558"/>
    </source>
</evidence>
<dbReference type="KEGG" id="cput:CONPUDRAFT_92600"/>
<organism evidence="8 9">
    <name type="scientific">Coniophora puteana (strain RWD-64-598)</name>
    <name type="common">Brown rot fungus</name>
    <dbReference type="NCBI Taxonomy" id="741705"/>
    <lineage>
        <taxon>Eukaryota</taxon>
        <taxon>Fungi</taxon>
        <taxon>Dikarya</taxon>
        <taxon>Basidiomycota</taxon>
        <taxon>Agaricomycotina</taxon>
        <taxon>Agaricomycetes</taxon>
        <taxon>Agaricomycetidae</taxon>
        <taxon>Boletales</taxon>
        <taxon>Coniophorineae</taxon>
        <taxon>Coniophoraceae</taxon>
        <taxon>Coniophora</taxon>
    </lineage>
</organism>
<dbReference type="InterPro" id="IPR022535">
    <property type="entry name" value="Golgi_pH-regulator_cons_dom"/>
</dbReference>
<reference evidence="9" key="1">
    <citation type="journal article" date="2012" name="Science">
        <title>The Paleozoic origin of enzymatic lignin decomposition reconstructed from 31 fungal genomes.</title>
        <authorList>
            <person name="Floudas D."/>
            <person name="Binder M."/>
            <person name="Riley R."/>
            <person name="Barry K."/>
            <person name="Blanchette R.A."/>
            <person name="Henrissat B."/>
            <person name="Martinez A.T."/>
            <person name="Otillar R."/>
            <person name="Spatafora J.W."/>
            <person name="Yadav J.S."/>
            <person name="Aerts A."/>
            <person name="Benoit I."/>
            <person name="Boyd A."/>
            <person name="Carlson A."/>
            <person name="Copeland A."/>
            <person name="Coutinho P.M."/>
            <person name="de Vries R.P."/>
            <person name="Ferreira P."/>
            <person name="Findley K."/>
            <person name="Foster B."/>
            <person name="Gaskell J."/>
            <person name="Glotzer D."/>
            <person name="Gorecki P."/>
            <person name="Heitman J."/>
            <person name="Hesse C."/>
            <person name="Hori C."/>
            <person name="Igarashi K."/>
            <person name="Jurgens J.A."/>
            <person name="Kallen N."/>
            <person name="Kersten P."/>
            <person name="Kohler A."/>
            <person name="Kuees U."/>
            <person name="Kumar T.K.A."/>
            <person name="Kuo A."/>
            <person name="LaButti K."/>
            <person name="Larrondo L.F."/>
            <person name="Lindquist E."/>
            <person name="Ling A."/>
            <person name="Lombard V."/>
            <person name="Lucas S."/>
            <person name="Lundell T."/>
            <person name="Martin R."/>
            <person name="McLaughlin D.J."/>
            <person name="Morgenstern I."/>
            <person name="Morin E."/>
            <person name="Murat C."/>
            <person name="Nagy L.G."/>
            <person name="Nolan M."/>
            <person name="Ohm R.A."/>
            <person name="Patyshakuliyeva A."/>
            <person name="Rokas A."/>
            <person name="Ruiz-Duenas F.J."/>
            <person name="Sabat G."/>
            <person name="Salamov A."/>
            <person name="Samejima M."/>
            <person name="Schmutz J."/>
            <person name="Slot J.C."/>
            <person name="St John F."/>
            <person name="Stenlid J."/>
            <person name="Sun H."/>
            <person name="Sun S."/>
            <person name="Syed K."/>
            <person name="Tsang A."/>
            <person name="Wiebenga A."/>
            <person name="Young D."/>
            <person name="Pisabarro A."/>
            <person name="Eastwood D.C."/>
            <person name="Martin F."/>
            <person name="Cullen D."/>
            <person name="Grigoriev I.V."/>
            <person name="Hibbett D.S."/>
        </authorList>
    </citation>
    <scope>NUCLEOTIDE SEQUENCE [LARGE SCALE GENOMIC DNA]</scope>
    <source>
        <strain evidence="9">RWD-64-598 SS2</strain>
    </source>
</reference>
<evidence type="ECO:0008006" key="10">
    <source>
        <dbReference type="Google" id="ProtNLM"/>
    </source>
</evidence>
<feature type="transmembrane region" description="Helical" evidence="5">
    <location>
        <begin position="59"/>
        <end position="87"/>
    </location>
</feature>